<protein>
    <submittedName>
        <fullName evidence="2">Uncharacterized protein</fullName>
    </submittedName>
</protein>
<evidence type="ECO:0000256" key="1">
    <source>
        <dbReference type="SAM" id="Phobius"/>
    </source>
</evidence>
<keyword evidence="1" id="KW-1133">Transmembrane helix</keyword>
<organism evidence="2 3">
    <name type="scientific">Vigna unguiculata</name>
    <name type="common">Cowpea</name>
    <dbReference type="NCBI Taxonomy" id="3917"/>
    <lineage>
        <taxon>Eukaryota</taxon>
        <taxon>Viridiplantae</taxon>
        <taxon>Streptophyta</taxon>
        <taxon>Embryophyta</taxon>
        <taxon>Tracheophyta</taxon>
        <taxon>Spermatophyta</taxon>
        <taxon>Magnoliopsida</taxon>
        <taxon>eudicotyledons</taxon>
        <taxon>Gunneridae</taxon>
        <taxon>Pentapetalae</taxon>
        <taxon>rosids</taxon>
        <taxon>fabids</taxon>
        <taxon>Fabales</taxon>
        <taxon>Fabaceae</taxon>
        <taxon>Papilionoideae</taxon>
        <taxon>50 kb inversion clade</taxon>
        <taxon>NPAAA clade</taxon>
        <taxon>indigoferoid/millettioid clade</taxon>
        <taxon>Phaseoleae</taxon>
        <taxon>Vigna</taxon>
    </lineage>
</organism>
<reference evidence="2 3" key="1">
    <citation type="submission" date="2019-04" db="EMBL/GenBank/DDBJ databases">
        <title>An improved genome assembly and genetic linkage map for asparagus bean, Vigna unguiculata ssp. sesquipedialis.</title>
        <authorList>
            <person name="Xia Q."/>
            <person name="Zhang R."/>
            <person name="Dong Y."/>
        </authorList>
    </citation>
    <scope>NUCLEOTIDE SEQUENCE [LARGE SCALE GENOMIC DNA]</scope>
    <source>
        <tissue evidence="2">Leaf</tissue>
    </source>
</reference>
<accession>A0A4D6MFE1</accession>
<evidence type="ECO:0000313" key="2">
    <source>
        <dbReference type="EMBL" id="QCD99470.1"/>
    </source>
</evidence>
<dbReference type="EMBL" id="CP039351">
    <property type="protein sequence ID" value="QCD99470.1"/>
    <property type="molecule type" value="Genomic_DNA"/>
</dbReference>
<dbReference type="AlphaFoldDB" id="A0A4D6MFE1"/>
<name>A0A4D6MFE1_VIGUN</name>
<dbReference type="Proteomes" id="UP000501690">
    <property type="component" value="Linkage Group LG7"/>
</dbReference>
<proteinExistence type="predicted"/>
<sequence>MLVLSSIKRSFLSTLLGFLSQHEGFVLGGQSNVFSSKSKTQAVWFSVVQIYGDGGAYSQLLLWLLRWKSPASLNESGSVMVQASRGDNNVKVLMVDTGKGSHFRVRVSFLLLLATRSFFCFILVNLFVTSKQRDFSDLVVSASTADGIKGDDGGSRKVD</sequence>
<feature type="transmembrane region" description="Helical" evidence="1">
    <location>
        <begin position="109"/>
        <end position="128"/>
    </location>
</feature>
<evidence type="ECO:0000313" key="3">
    <source>
        <dbReference type="Proteomes" id="UP000501690"/>
    </source>
</evidence>
<keyword evidence="1" id="KW-0472">Membrane</keyword>
<gene>
    <name evidence="2" type="ORF">DEO72_LG7g752</name>
</gene>
<keyword evidence="1" id="KW-0812">Transmembrane</keyword>
<keyword evidence="3" id="KW-1185">Reference proteome</keyword>